<dbReference type="EMBL" id="JAHQXE010000004">
    <property type="protein sequence ID" value="MBV0902798.1"/>
    <property type="molecule type" value="Genomic_DNA"/>
</dbReference>
<evidence type="ECO:0000313" key="1">
    <source>
        <dbReference type="EMBL" id="MBV0902798.1"/>
    </source>
</evidence>
<evidence type="ECO:0000313" key="2">
    <source>
        <dbReference type="Proteomes" id="UP001166304"/>
    </source>
</evidence>
<reference evidence="1" key="1">
    <citation type="submission" date="2021-06" db="EMBL/GenBank/DDBJ databases">
        <title>New haloarchaea isolates fom saline soil.</title>
        <authorList>
            <person name="Duran-Viseras A."/>
            <person name="Sanchez-Porro C.S."/>
            <person name="Ventosa A."/>
        </authorList>
    </citation>
    <scope>NUCLEOTIDE SEQUENCE</scope>
    <source>
        <strain evidence="1">JCM 18369</strain>
    </source>
</reference>
<organism evidence="1 2">
    <name type="scientific">Haloarcula salina</name>
    <dbReference type="NCBI Taxonomy" id="1429914"/>
    <lineage>
        <taxon>Archaea</taxon>
        <taxon>Methanobacteriati</taxon>
        <taxon>Methanobacteriota</taxon>
        <taxon>Stenosarchaea group</taxon>
        <taxon>Halobacteria</taxon>
        <taxon>Halobacteriales</taxon>
        <taxon>Haloarculaceae</taxon>
        <taxon>Haloarcula</taxon>
    </lineage>
</organism>
<protein>
    <submittedName>
        <fullName evidence="1">Uncharacterized protein</fullName>
    </submittedName>
</protein>
<dbReference type="RefSeq" id="WP_174242985.1">
    <property type="nucleotide sequence ID" value="NZ_JAHQXE010000004.1"/>
</dbReference>
<dbReference type="Proteomes" id="UP001166304">
    <property type="component" value="Unassembled WGS sequence"/>
</dbReference>
<dbReference type="AlphaFoldDB" id="A0AA41KJI2"/>
<accession>A0AA41KJI2</accession>
<proteinExistence type="predicted"/>
<comment type="caution">
    <text evidence="1">The sequence shown here is derived from an EMBL/GenBank/DDBJ whole genome shotgun (WGS) entry which is preliminary data.</text>
</comment>
<keyword evidence="2" id="KW-1185">Reference proteome</keyword>
<gene>
    <name evidence="1" type="ORF">KTS37_13470</name>
</gene>
<dbReference type="Gene3D" id="2.20.28.10">
    <property type="match status" value="1"/>
</dbReference>
<sequence>MSIRRQIQSRLRGRPTYKCALCDLTFETEREHCPACGSTVRGVDD</sequence>
<name>A0AA41KJI2_9EURY</name>